<keyword evidence="1" id="KW-0812">Transmembrane</keyword>
<feature type="transmembrane region" description="Helical" evidence="1">
    <location>
        <begin position="98"/>
        <end position="115"/>
    </location>
</feature>
<feature type="transmembrane region" description="Helical" evidence="1">
    <location>
        <begin position="370"/>
        <end position="389"/>
    </location>
</feature>
<protein>
    <recommendedName>
        <fullName evidence="4">O-antigen polymerase</fullName>
    </recommendedName>
</protein>
<reference evidence="2" key="1">
    <citation type="submission" date="2022-10" db="EMBL/GenBank/DDBJ databases">
        <title>Shewanella flava sp. nov, isolated from the estuary of the Fenhe River into the Yellow River.</title>
        <authorList>
            <person name="Li Y."/>
        </authorList>
    </citation>
    <scope>NUCLEOTIDE SEQUENCE</scope>
    <source>
        <strain evidence="2">FYR11-62</strain>
    </source>
</reference>
<keyword evidence="1" id="KW-1133">Transmembrane helix</keyword>
<sequence>MCARINYTSLLKLMVIFNFFFPTFNNYFEATGDTGVVIINLIMFTLTFLFVGALYYQGGVIIGTSAKMFLLVSFLFLASTILGNLSNRNLIFSDLFELFRPAFYTMSFLLFYLLVTKEIVEPEEVVIFLSKVILCTAIFSLACLIFYQYGGRWMMSFYAKPSLLSARRFTGTFQNPYDFAFIAVLPLVYLTTSFVRDGGFSKLIGITILLITILFGQSKSGFASFSLGVTCSLLLCVFVVKRSQLKFDLAFYRRLLFFPTMIIFFASVVFLFYFDSFSYLFNGLERLFSGSGDTSSRIRLEQAQLAISMLDSSYFNLFFGFGSYKYSALKFESLYPLYFFRYGLFAIPILLCWVLVPIVMLVYRFSESNRFLCLILLVFFISVVPSGFGNNVIDQSRIPFVFFGCVGIVFAMFDARSSKRDLL</sequence>
<dbReference type="EMBL" id="JAPDMX010000028">
    <property type="protein sequence ID" value="MCW3173487.1"/>
    <property type="molecule type" value="Genomic_DNA"/>
</dbReference>
<dbReference type="InterPro" id="IPR051533">
    <property type="entry name" value="WaaL-like"/>
</dbReference>
<feature type="transmembrane region" description="Helical" evidence="1">
    <location>
        <begin position="7"/>
        <end position="24"/>
    </location>
</feature>
<feature type="transmembrane region" description="Helical" evidence="1">
    <location>
        <begin position="222"/>
        <end position="240"/>
    </location>
</feature>
<dbReference type="RefSeq" id="WP_264727426.1">
    <property type="nucleotide sequence ID" value="NZ_JAPDMX010000028.1"/>
</dbReference>
<keyword evidence="1" id="KW-0472">Membrane</keyword>
<comment type="caution">
    <text evidence="2">The sequence shown here is derived from an EMBL/GenBank/DDBJ whole genome shotgun (WGS) entry which is preliminary data.</text>
</comment>
<gene>
    <name evidence="2" type="ORF">OHT75_13450</name>
</gene>
<keyword evidence="3" id="KW-1185">Reference proteome</keyword>
<feature type="transmembrane region" description="Helical" evidence="1">
    <location>
        <begin position="169"/>
        <end position="192"/>
    </location>
</feature>
<name>A0ABT3IBR3_9GAMM</name>
<accession>A0ABT3IBR3</accession>
<proteinExistence type="predicted"/>
<dbReference type="PANTHER" id="PTHR37422:SF13">
    <property type="entry name" value="LIPOPOLYSACCHARIDE BIOSYNTHESIS PROTEIN PA4999-RELATED"/>
    <property type="match status" value="1"/>
</dbReference>
<evidence type="ECO:0000256" key="1">
    <source>
        <dbReference type="SAM" id="Phobius"/>
    </source>
</evidence>
<feature type="transmembrane region" description="Helical" evidence="1">
    <location>
        <begin position="36"/>
        <end position="56"/>
    </location>
</feature>
<evidence type="ECO:0000313" key="2">
    <source>
        <dbReference type="EMBL" id="MCW3173487.1"/>
    </source>
</evidence>
<feature type="transmembrane region" description="Helical" evidence="1">
    <location>
        <begin position="68"/>
        <end position="86"/>
    </location>
</feature>
<feature type="transmembrane region" description="Helical" evidence="1">
    <location>
        <begin position="395"/>
        <end position="413"/>
    </location>
</feature>
<organism evidence="2 3">
    <name type="scientific">Shewanella subflava</name>
    <dbReference type="NCBI Taxonomy" id="2986476"/>
    <lineage>
        <taxon>Bacteria</taxon>
        <taxon>Pseudomonadati</taxon>
        <taxon>Pseudomonadota</taxon>
        <taxon>Gammaproteobacteria</taxon>
        <taxon>Alteromonadales</taxon>
        <taxon>Shewanellaceae</taxon>
        <taxon>Shewanella</taxon>
    </lineage>
</organism>
<feature type="transmembrane region" description="Helical" evidence="1">
    <location>
        <begin position="252"/>
        <end position="274"/>
    </location>
</feature>
<dbReference type="PANTHER" id="PTHR37422">
    <property type="entry name" value="TEICHURONIC ACID BIOSYNTHESIS PROTEIN TUAE"/>
    <property type="match status" value="1"/>
</dbReference>
<feature type="transmembrane region" description="Helical" evidence="1">
    <location>
        <begin position="339"/>
        <end position="363"/>
    </location>
</feature>
<evidence type="ECO:0000313" key="3">
    <source>
        <dbReference type="Proteomes" id="UP001163714"/>
    </source>
</evidence>
<feature type="transmembrane region" description="Helical" evidence="1">
    <location>
        <begin position="127"/>
        <end position="149"/>
    </location>
</feature>
<dbReference type="Proteomes" id="UP001163714">
    <property type="component" value="Unassembled WGS sequence"/>
</dbReference>
<feature type="transmembrane region" description="Helical" evidence="1">
    <location>
        <begin position="199"/>
        <end position="216"/>
    </location>
</feature>
<evidence type="ECO:0008006" key="4">
    <source>
        <dbReference type="Google" id="ProtNLM"/>
    </source>
</evidence>